<dbReference type="Pfam" id="PF03253">
    <property type="entry name" value="UT"/>
    <property type="match status" value="1"/>
</dbReference>
<feature type="transmembrane region" description="Helical" evidence="7">
    <location>
        <begin position="284"/>
        <end position="304"/>
    </location>
</feature>
<comment type="similarity">
    <text evidence="2">Belongs to the urea transporter family.</text>
</comment>
<keyword evidence="4 7" id="KW-0812">Transmembrane</keyword>
<dbReference type="InterPro" id="IPR029020">
    <property type="entry name" value="Ammonium/urea_transptr"/>
</dbReference>
<dbReference type="Pfam" id="PF01551">
    <property type="entry name" value="Peptidase_M23"/>
    <property type="match status" value="1"/>
</dbReference>
<evidence type="ECO:0000256" key="2">
    <source>
        <dbReference type="ARBA" id="ARBA00005914"/>
    </source>
</evidence>
<dbReference type="Proteomes" id="UP000772812">
    <property type="component" value="Unassembled WGS sequence"/>
</dbReference>
<dbReference type="Gene3D" id="2.70.70.10">
    <property type="entry name" value="Glucose Permease (Domain IIA)"/>
    <property type="match status" value="1"/>
</dbReference>
<evidence type="ECO:0000256" key="3">
    <source>
        <dbReference type="ARBA" id="ARBA00022475"/>
    </source>
</evidence>
<dbReference type="InterPro" id="IPR016047">
    <property type="entry name" value="M23ase_b-sheet_dom"/>
</dbReference>
<evidence type="ECO:0000256" key="6">
    <source>
        <dbReference type="ARBA" id="ARBA00023136"/>
    </source>
</evidence>
<feature type="transmembrane region" description="Helical" evidence="7">
    <location>
        <begin position="67"/>
        <end position="85"/>
    </location>
</feature>
<feature type="transmembrane region" description="Helical" evidence="7">
    <location>
        <begin position="121"/>
        <end position="140"/>
    </location>
</feature>
<keyword evidence="5 7" id="KW-1133">Transmembrane helix</keyword>
<evidence type="ECO:0000313" key="10">
    <source>
        <dbReference type="Proteomes" id="UP000772812"/>
    </source>
</evidence>
<feature type="transmembrane region" description="Helical" evidence="7">
    <location>
        <begin position="252"/>
        <end position="272"/>
    </location>
</feature>
<evidence type="ECO:0000256" key="4">
    <source>
        <dbReference type="ARBA" id="ARBA00022692"/>
    </source>
</evidence>
<dbReference type="RefSeq" id="WP_200674824.1">
    <property type="nucleotide sequence ID" value="NZ_JAACYA010000002.1"/>
</dbReference>
<evidence type="ECO:0000256" key="5">
    <source>
        <dbReference type="ARBA" id="ARBA00022989"/>
    </source>
</evidence>
<comment type="caution">
    <text evidence="9">The sequence shown here is derived from an EMBL/GenBank/DDBJ whole genome shotgun (WGS) entry which is preliminary data.</text>
</comment>
<dbReference type="CDD" id="cd12797">
    <property type="entry name" value="M23_peptidase"/>
    <property type="match status" value="1"/>
</dbReference>
<name>A0ABS1GK82_9AQUI</name>
<feature type="transmembrane region" description="Helical" evidence="7">
    <location>
        <begin position="91"/>
        <end position="109"/>
    </location>
</feature>
<dbReference type="Gene3D" id="1.10.3430.10">
    <property type="entry name" value="Ammonium transporter AmtB like domains"/>
    <property type="match status" value="1"/>
</dbReference>
<dbReference type="PANTHER" id="PTHR10464">
    <property type="entry name" value="UREA TRANSPORTER"/>
    <property type="match status" value="1"/>
</dbReference>
<organism evidence="9 10">
    <name type="scientific">Persephonella atlantica</name>
    <dbReference type="NCBI Taxonomy" id="2699429"/>
    <lineage>
        <taxon>Bacteria</taxon>
        <taxon>Pseudomonadati</taxon>
        <taxon>Aquificota</taxon>
        <taxon>Aquificia</taxon>
        <taxon>Aquificales</taxon>
        <taxon>Hydrogenothermaceae</taxon>
        <taxon>Persephonella</taxon>
    </lineage>
</organism>
<dbReference type="PANTHER" id="PTHR10464:SF4">
    <property type="entry name" value="UREA TRANSPORTER"/>
    <property type="match status" value="1"/>
</dbReference>
<evidence type="ECO:0000259" key="8">
    <source>
        <dbReference type="Pfam" id="PF01551"/>
    </source>
</evidence>
<evidence type="ECO:0000256" key="7">
    <source>
        <dbReference type="SAM" id="Phobius"/>
    </source>
</evidence>
<gene>
    <name evidence="9" type="ORF">GWK41_09425</name>
</gene>
<evidence type="ECO:0000256" key="1">
    <source>
        <dbReference type="ARBA" id="ARBA00004651"/>
    </source>
</evidence>
<sequence>MEKIKKQIKAVLNSYSEILFLENSVAGFVILLATFLNPNLGGAGIIAIISAYLFARFLGIGETFLKTGFYTYNSLLVGLSIGYLFKLTPLTAFFIVASSITTLIFSVMLHSIFSYYLKIPILSLPFVVISSTIYLAVSNYTNLFVNSLYPHINFSFLENYLPLWISGFFKSLGTILFLPDVFVGIVFSLVILLVSRILFMLSVIGYYTGTITAAFLTGSFATAFSDISHFNFILISMVLGGIFLIPSIKSYFIAVTGVIISTIVLSAIKTFWSFYGIPAFTLPFNFISLTLIYVLGLLGFPYVAKVIRKTPEETLDFYLTNIKRYRGSYNTIHLPFSGRWTVWQGFDGKWTHKGNWRYAYDFVITDESGKTYRNDGKQLTDYYAYRKPVLSPVRGRVVKVISDLPDNPIGQVDRENNWGNLVIIYDQRGFYVEISHLSQNSIKVKEGDWVEVGTFLGLCGNSGYSPQPHIHIQVQPSADIGSYTLPFSFVSYISQNRFFSNDLPKEGEIVEPVFPDKSIEIKMTFVLDYTFEYEIIKGEKRENLSLTVKMAPDGTFYFDSGKGQLYFGKHEGTFYFYRIDGEDPYLKLFFLALPRMPLFYREGLRWEDFLPVKVVTGGIKKSLILFFSSFNHNLSHIQYTGKFEKNMKITGKITSKLLNINETVQVELDETVGIKSIKFKDTYIKLKKFIHSKEG</sequence>
<proteinExistence type="inferred from homology"/>
<feature type="transmembrane region" description="Helical" evidence="7">
    <location>
        <begin position="42"/>
        <end position="60"/>
    </location>
</feature>
<feature type="domain" description="M23ase beta-sheet core" evidence="8">
    <location>
        <begin position="386"/>
        <end position="475"/>
    </location>
</feature>
<feature type="transmembrane region" description="Helical" evidence="7">
    <location>
        <begin position="227"/>
        <end position="245"/>
    </location>
</feature>
<feature type="transmembrane region" description="Helical" evidence="7">
    <location>
        <begin position="12"/>
        <end position="36"/>
    </location>
</feature>
<keyword evidence="10" id="KW-1185">Reference proteome</keyword>
<comment type="subcellular location">
    <subcellularLocation>
        <location evidence="1">Cell membrane</location>
        <topology evidence="1">Multi-pass membrane protein</topology>
    </subcellularLocation>
</comment>
<accession>A0ABS1GK82</accession>
<protein>
    <submittedName>
        <fullName evidence="9">Peptidoglycan DD-metalloendopeptidase family protein</fullName>
    </submittedName>
</protein>
<keyword evidence="3" id="KW-1003">Cell membrane</keyword>
<reference evidence="9 10" key="1">
    <citation type="journal article" date="2021" name="Syst. Appl. Microbiol.">
        <title>Persephonella atlantica sp. nov.: How to adapt to physico-chemical gradients in high temperature hydrothermal habitats.</title>
        <authorList>
            <person name="Francois D.X."/>
            <person name="Godfroy A."/>
            <person name="Mathien C."/>
            <person name="Aube J."/>
            <person name="Cathalot C."/>
            <person name="Lesongeur F."/>
            <person name="L'Haridon S."/>
            <person name="Philippon X."/>
            <person name="Roussel E.G."/>
        </authorList>
    </citation>
    <scope>NUCLEOTIDE SEQUENCE [LARGE SCALE GENOMIC DNA]</scope>
    <source>
        <strain evidence="9 10">MO1340</strain>
    </source>
</reference>
<dbReference type="EMBL" id="JAACYA010000002">
    <property type="protein sequence ID" value="MBK3333290.1"/>
    <property type="molecule type" value="Genomic_DNA"/>
</dbReference>
<dbReference type="SUPFAM" id="SSF51261">
    <property type="entry name" value="Duplicated hybrid motif"/>
    <property type="match status" value="1"/>
</dbReference>
<dbReference type="InterPro" id="IPR011055">
    <property type="entry name" value="Dup_hybrid_motif"/>
</dbReference>
<dbReference type="InterPro" id="IPR004937">
    <property type="entry name" value="Urea_transporter"/>
</dbReference>
<evidence type="ECO:0000313" key="9">
    <source>
        <dbReference type="EMBL" id="MBK3333290.1"/>
    </source>
</evidence>
<keyword evidence="6 7" id="KW-0472">Membrane</keyword>